<dbReference type="InterPro" id="IPR042115">
    <property type="entry name" value="PriA_3primeBD_sf"/>
</dbReference>
<evidence type="ECO:0000256" key="10">
    <source>
        <dbReference type="ARBA" id="ARBA00023235"/>
    </source>
</evidence>
<dbReference type="HOGENOM" id="CLU_013353_3_1_9"/>
<dbReference type="PANTHER" id="PTHR30580">
    <property type="entry name" value="PRIMOSOMAL PROTEIN N"/>
    <property type="match status" value="1"/>
</dbReference>
<dbReference type="GO" id="GO:0006310">
    <property type="term" value="P:DNA recombination"/>
    <property type="evidence" value="ECO:0007669"/>
    <property type="project" value="InterPro"/>
</dbReference>
<dbReference type="SUPFAM" id="SSF52540">
    <property type="entry name" value="P-loop containing nucleoside triphosphate hydrolases"/>
    <property type="match status" value="2"/>
</dbReference>
<evidence type="ECO:0000259" key="14">
    <source>
        <dbReference type="PROSITE" id="PS51194"/>
    </source>
</evidence>
<dbReference type="InterPro" id="IPR027417">
    <property type="entry name" value="P-loop_NTPase"/>
</dbReference>
<feature type="binding site" evidence="12">
    <location>
        <position position="547"/>
    </location>
    <ligand>
        <name>Zn(2+)</name>
        <dbReference type="ChEBI" id="CHEBI:29105"/>
        <label>2</label>
    </ligand>
</feature>
<dbReference type="InterPro" id="IPR014001">
    <property type="entry name" value="Helicase_ATP-bd"/>
</dbReference>
<comment type="catalytic activity">
    <reaction evidence="12">
        <text>Couples ATP hydrolysis with the unwinding of duplex DNA by translocating in the 3'-5' direction.</text>
        <dbReference type="EC" id="5.6.2.4"/>
    </reaction>
</comment>
<dbReference type="GO" id="GO:0006302">
    <property type="term" value="P:double-strand break repair"/>
    <property type="evidence" value="ECO:0007669"/>
    <property type="project" value="InterPro"/>
</dbReference>
<name>G8M0R2_ACECE</name>
<dbReference type="Pfam" id="PF17764">
    <property type="entry name" value="PriA_3primeBD"/>
    <property type="match status" value="1"/>
</dbReference>
<comment type="catalytic activity">
    <reaction evidence="11 12">
        <text>ATP + H2O = ADP + phosphate + H(+)</text>
        <dbReference type="Rhea" id="RHEA:13065"/>
        <dbReference type="ChEBI" id="CHEBI:15377"/>
        <dbReference type="ChEBI" id="CHEBI:15378"/>
        <dbReference type="ChEBI" id="CHEBI:30616"/>
        <dbReference type="ChEBI" id="CHEBI:43474"/>
        <dbReference type="ChEBI" id="CHEBI:456216"/>
        <dbReference type="EC" id="5.6.2.4"/>
    </reaction>
</comment>
<sequence>MNNIAEVVISNATRQFDRIYHYRIPEKYLGRVNTGMRVIVPFGKSNRLLEGYIVALTGESDFKDLKEISEIVDESPVFNENLIKLAHWMKYRYISTYSDVFKCLLPPGTGLISSKVVRLVNCDTSLKGNYIKILQKLKDNEGVMEYDQLKEETNIKSITKYLNKLAELNCISISEEFGTKVKRKQIKAAYLTKPSEEVQEDIESNRLRNIKHVRILEMLLENEYISVSDLTKFAGVSKGVLETLNKYGYIDFKNMEVTRDPYESQNFQKTSPLEPTEEQKHIIDSVKEMLDKKIFKEILLHGVTGSGKTEVYLQLIEHCINIGKQAIVLVPEISLTPQMVERFKGRFGEYVAILHSRLSLGERYDQWRLIKDGKIKVVIGARSAVFAPFDNLGMIIIDEEHENSYKSEITPKYHAVEVARERCRIENAVLMYGSATPSVENYYRAKNGEISMFTMMKRANNLMLPEVRVVDMRRELEAGNRSIFSRILHSEMEENIKNNEQTIIFLNRRGHSSFVLCRNCGYVLKCPKCDVSMTYHSFDERLICHYCGYTVKNVSTCPKCKSSHIKGFGTGTQKIENEIKKHFEGSSVIRMDMDTTSYKNSHEEILRSFREDNINILVGTQMIAKGHDFPNVTLVGVLAADSMLNTGDYRATERTFQLLTQVAGRAGRGVIPGRVIIQAYNVENYSIECACAQDYKSFFEKEILVRKKLVYPPFTNIGSIVLSGINDRTVYNRAVSVKKFIDECFSGVCDGDAILGPFRSVISKIKNKYRWRINIKCKEIGKLIDILTKVSDHFYAHHGKNDISISVDINPVNML</sequence>
<reference evidence="15 16" key="2">
    <citation type="journal article" date="2012" name="Stand. Genomic Sci.">
        <title>Complete Genome Sequence of Clostridium clariflavum DSM 19732.</title>
        <authorList>
            <person name="Izquierdo J.A."/>
            <person name="Goodwin L."/>
            <person name="Davenport K.W."/>
            <person name="Teshima H."/>
            <person name="Bruce D."/>
            <person name="Detter C."/>
            <person name="Tapia R."/>
            <person name="Han S."/>
            <person name="Land M."/>
            <person name="Hauser L."/>
            <person name="Jeffries C.D."/>
            <person name="Han J."/>
            <person name="Pitluck S."/>
            <person name="Nolan M."/>
            <person name="Chen A."/>
            <person name="Huntemann M."/>
            <person name="Mavromatis K."/>
            <person name="Mikhailova N."/>
            <person name="Liolios K."/>
            <person name="Woyke T."/>
            <person name="Lynd L.R."/>
        </authorList>
    </citation>
    <scope>NUCLEOTIDE SEQUENCE [LARGE SCALE GENOMIC DNA]</scope>
    <source>
        <strain evidence="16">DSM 19732 / NBRC 101661 / EBR45</strain>
    </source>
</reference>
<protein>
    <recommendedName>
        <fullName evidence="12">Replication restart protein PriA</fullName>
    </recommendedName>
    <alternativeName>
        <fullName evidence="12">ATP-dependent DNA helicase PriA</fullName>
        <ecNumber evidence="12">5.6.2.4</ecNumber>
    </alternativeName>
    <alternativeName>
        <fullName evidence="12">DNA 3'-5' helicase PriA</fullName>
    </alternativeName>
</protein>
<dbReference type="Pfam" id="PF18074">
    <property type="entry name" value="PriA_C"/>
    <property type="match status" value="1"/>
</dbReference>
<dbReference type="Pfam" id="PF18319">
    <property type="entry name" value="Zn_ribbon_PriA"/>
    <property type="match status" value="1"/>
</dbReference>
<dbReference type="Proteomes" id="UP000005435">
    <property type="component" value="Chromosome"/>
</dbReference>
<comment type="similarity">
    <text evidence="12">Belongs to the helicase family. PriA subfamily.</text>
</comment>
<dbReference type="RefSeq" id="WP_014255708.1">
    <property type="nucleotide sequence ID" value="NC_016627.1"/>
</dbReference>
<evidence type="ECO:0000256" key="12">
    <source>
        <dbReference type="HAMAP-Rule" id="MF_00983"/>
    </source>
</evidence>
<organism evidence="15 16">
    <name type="scientific">Acetivibrio clariflavus (strain DSM 19732 / NBRC 101661 / EBR45)</name>
    <name type="common">Clostridium clariflavum</name>
    <dbReference type="NCBI Taxonomy" id="720554"/>
    <lineage>
        <taxon>Bacteria</taxon>
        <taxon>Bacillati</taxon>
        <taxon>Bacillota</taxon>
        <taxon>Clostridia</taxon>
        <taxon>Eubacteriales</taxon>
        <taxon>Oscillospiraceae</taxon>
        <taxon>Acetivibrio</taxon>
    </lineage>
</organism>
<comment type="cofactor">
    <cofactor evidence="12">
        <name>Zn(2+)</name>
        <dbReference type="ChEBI" id="CHEBI:29105"/>
    </cofactor>
    <text evidence="12">Binds 2 zinc ions per subunit.</text>
</comment>
<dbReference type="CDD" id="cd17929">
    <property type="entry name" value="DEXHc_priA"/>
    <property type="match status" value="1"/>
</dbReference>
<dbReference type="NCBIfam" id="NF004066">
    <property type="entry name" value="PRK05580.1-3"/>
    <property type="match status" value="1"/>
</dbReference>
<dbReference type="PROSITE" id="PS51192">
    <property type="entry name" value="HELICASE_ATP_BIND_1"/>
    <property type="match status" value="1"/>
</dbReference>
<evidence type="ECO:0000256" key="5">
    <source>
        <dbReference type="ARBA" id="ARBA00022801"/>
    </source>
</evidence>
<feature type="binding site" evidence="12">
    <location>
        <position position="526"/>
    </location>
    <ligand>
        <name>Zn(2+)</name>
        <dbReference type="ChEBI" id="CHEBI:29105"/>
        <label>2</label>
    </ligand>
</feature>
<keyword evidence="4 12" id="KW-0547">Nucleotide-binding</keyword>
<proteinExistence type="inferred from homology"/>
<dbReference type="CDD" id="cd18804">
    <property type="entry name" value="SF2_C_priA"/>
    <property type="match status" value="1"/>
</dbReference>
<dbReference type="InterPro" id="IPR001650">
    <property type="entry name" value="Helicase_C-like"/>
</dbReference>
<keyword evidence="16" id="KW-1185">Reference proteome</keyword>
<dbReference type="PANTHER" id="PTHR30580:SF0">
    <property type="entry name" value="PRIMOSOMAL PROTEIN N"/>
    <property type="match status" value="1"/>
</dbReference>
<feature type="domain" description="Helicase ATP-binding" evidence="13">
    <location>
        <begin position="289"/>
        <end position="455"/>
    </location>
</feature>
<evidence type="ECO:0000256" key="7">
    <source>
        <dbReference type="ARBA" id="ARBA00022833"/>
    </source>
</evidence>
<dbReference type="GO" id="GO:0003677">
    <property type="term" value="F:DNA binding"/>
    <property type="evidence" value="ECO:0007669"/>
    <property type="project" value="UniProtKB-UniRule"/>
</dbReference>
<keyword evidence="6 12" id="KW-0347">Helicase</keyword>
<dbReference type="InterPro" id="IPR040498">
    <property type="entry name" value="PriA_CRR"/>
</dbReference>
<dbReference type="Pfam" id="PF00270">
    <property type="entry name" value="DEAD"/>
    <property type="match status" value="1"/>
</dbReference>
<dbReference type="EC" id="5.6.2.4" evidence="12"/>
<dbReference type="NCBIfam" id="TIGR00595">
    <property type="entry name" value="priA"/>
    <property type="match status" value="1"/>
</dbReference>
<evidence type="ECO:0000256" key="8">
    <source>
        <dbReference type="ARBA" id="ARBA00022840"/>
    </source>
</evidence>
<feature type="binding site" evidence="12">
    <location>
        <position position="520"/>
    </location>
    <ligand>
        <name>Zn(2+)</name>
        <dbReference type="ChEBI" id="CHEBI:29105"/>
        <label>1</label>
    </ligand>
</feature>
<dbReference type="Gene3D" id="3.40.1440.60">
    <property type="entry name" value="PriA, 3(prime) DNA-binding domain"/>
    <property type="match status" value="1"/>
</dbReference>
<keyword evidence="7 12" id="KW-0862">Zinc</keyword>
<evidence type="ECO:0000256" key="2">
    <source>
        <dbReference type="ARBA" id="ARBA00022705"/>
    </source>
</evidence>
<dbReference type="GO" id="GO:0005524">
    <property type="term" value="F:ATP binding"/>
    <property type="evidence" value="ECO:0007669"/>
    <property type="project" value="UniProtKB-UniRule"/>
</dbReference>
<feature type="binding site" evidence="12">
    <location>
        <position position="517"/>
    </location>
    <ligand>
        <name>Zn(2+)</name>
        <dbReference type="ChEBI" id="CHEBI:29105"/>
        <label>1</label>
    </ligand>
</feature>
<comment type="subunit">
    <text evidence="12">Component of the replication restart primosome.</text>
</comment>
<feature type="binding site" evidence="12">
    <location>
        <position position="557"/>
    </location>
    <ligand>
        <name>Zn(2+)</name>
        <dbReference type="ChEBI" id="CHEBI:29105"/>
        <label>1</label>
    </ligand>
</feature>
<dbReference type="SMART" id="SM00490">
    <property type="entry name" value="HELICc"/>
    <property type="match status" value="1"/>
</dbReference>
<dbReference type="InterPro" id="IPR041236">
    <property type="entry name" value="PriA_C"/>
</dbReference>
<dbReference type="eggNOG" id="COG1198">
    <property type="taxonomic scope" value="Bacteria"/>
</dbReference>
<feature type="binding site" evidence="12">
    <location>
        <position position="544"/>
    </location>
    <ligand>
        <name>Zn(2+)</name>
        <dbReference type="ChEBI" id="CHEBI:29105"/>
        <label>2</label>
    </ligand>
</feature>
<evidence type="ECO:0000256" key="1">
    <source>
        <dbReference type="ARBA" id="ARBA00022515"/>
    </source>
</evidence>
<dbReference type="InterPro" id="IPR011545">
    <property type="entry name" value="DEAD/DEAH_box_helicase_dom"/>
</dbReference>
<dbReference type="GO" id="GO:0006269">
    <property type="term" value="P:DNA replication, synthesis of primer"/>
    <property type="evidence" value="ECO:0007669"/>
    <property type="project" value="UniProtKB-KW"/>
</dbReference>
<dbReference type="OrthoDB" id="9759544at2"/>
<gene>
    <name evidence="12" type="primary">priA</name>
    <name evidence="15" type="ordered locus">Clocl_2574</name>
</gene>
<dbReference type="InterPro" id="IPR005259">
    <property type="entry name" value="PriA"/>
</dbReference>
<dbReference type="HAMAP" id="MF_00983">
    <property type="entry name" value="PriA"/>
    <property type="match status" value="1"/>
</dbReference>
<keyword evidence="10 12" id="KW-0413">Isomerase</keyword>
<keyword evidence="1 12" id="KW-0639">Primosome</keyword>
<dbReference type="FunFam" id="3.40.1440.60:FF:000001">
    <property type="entry name" value="Primosomal protein N"/>
    <property type="match status" value="1"/>
</dbReference>
<feature type="binding site" evidence="12">
    <location>
        <position position="529"/>
    </location>
    <ligand>
        <name>Zn(2+)</name>
        <dbReference type="ChEBI" id="CHEBI:29105"/>
        <label>2</label>
    </ligand>
</feature>
<keyword evidence="2 12" id="KW-0235">DNA replication</keyword>
<keyword evidence="5 12" id="KW-0378">Hydrolase</keyword>
<feature type="binding site" evidence="12">
    <location>
        <position position="560"/>
    </location>
    <ligand>
        <name>Zn(2+)</name>
        <dbReference type="ChEBI" id="CHEBI:29105"/>
        <label>1</label>
    </ligand>
</feature>
<evidence type="ECO:0000256" key="6">
    <source>
        <dbReference type="ARBA" id="ARBA00022806"/>
    </source>
</evidence>
<evidence type="ECO:0000256" key="9">
    <source>
        <dbReference type="ARBA" id="ARBA00023125"/>
    </source>
</evidence>
<evidence type="ECO:0000256" key="3">
    <source>
        <dbReference type="ARBA" id="ARBA00022723"/>
    </source>
</evidence>
<dbReference type="KEGG" id="ccl:Clocl_2574"/>
<keyword evidence="9 12" id="KW-0238">DNA-binding</keyword>
<evidence type="ECO:0000313" key="16">
    <source>
        <dbReference type="Proteomes" id="UP000005435"/>
    </source>
</evidence>
<dbReference type="InterPro" id="IPR041222">
    <property type="entry name" value="PriA_3primeBD"/>
</dbReference>
<feature type="domain" description="Helicase C-terminal" evidence="14">
    <location>
        <begin position="530"/>
        <end position="711"/>
    </location>
</feature>
<dbReference type="GO" id="GO:0008270">
    <property type="term" value="F:zinc ion binding"/>
    <property type="evidence" value="ECO:0007669"/>
    <property type="project" value="UniProtKB-UniRule"/>
</dbReference>
<reference evidence="16" key="1">
    <citation type="submission" date="2011-12" db="EMBL/GenBank/DDBJ databases">
        <title>Complete sequence of Clostridium clariflavum DSM 19732.</title>
        <authorList>
            <consortium name="US DOE Joint Genome Institute"/>
            <person name="Lucas S."/>
            <person name="Han J."/>
            <person name="Lapidus A."/>
            <person name="Cheng J.-F."/>
            <person name="Goodwin L."/>
            <person name="Pitluck S."/>
            <person name="Peters L."/>
            <person name="Teshima H."/>
            <person name="Detter J.C."/>
            <person name="Han C."/>
            <person name="Tapia R."/>
            <person name="Land M."/>
            <person name="Hauser L."/>
            <person name="Kyrpides N."/>
            <person name="Ivanova N."/>
            <person name="Pagani I."/>
            <person name="Kitzmiller T."/>
            <person name="Lynd L."/>
            <person name="Izquierdo J."/>
            <person name="Woyke T."/>
        </authorList>
    </citation>
    <scope>NUCLEOTIDE SEQUENCE [LARGE SCALE GENOMIC DNA]</scope>
    <source>
        <strain evidence="16">DSM 19732 / NBRC 101661 / EBR45</strain>
    </source>
</reference>
<dbReference type="AlphaFoldDB" id="G8M0R2"/>
<evidence type="ECO:0000259" key="13">
    <source>
        <dbReference type="PROSITE" id="PS51192"/>
    </source>
</evidence>
<dbReference type="STRING" id="720554.Clocl_2574"/>
<evidence type="ECO:0000313" key="15">
    <source>
        <dbReference type="EMBL" id="AEV69143.1"/>
    </source>
</evidence>
<dbReference type="EMBL" id="CP003065">
    <property type="protein sequence ID" value="AEV69143.1"/>
    <property type="molecule type" value="Genomic_DNA"/>
</dbReference>
<dbReference type="FunFam" id="3.40.50.300:FF:000489">
    <property type="entry name" value="Primosome assembly protein PriA"/>
    <property type="match status" value="1"/>
</dbReference>
<dbReference type="Gene3D" id="3.40.50.300">
    <property type="entry name" value="P-loop containing nucleotide triphosphate hydrolases"/>
    <property type="match status" value="2"/>
</dbReference>
<dbReference type="PROSITE" id="PS51194">
    <property type="entry name" value="HELICASE_CTER"/>
    <property type="match status" value="1"/>
</dbReference>
<dbReference type="Pfam" id="PF00271">
    <property type="entry name" value="Helicase_C"/>
    <property type="match status" value="1"/>
</dbReference>
<accession>G8M0R2</accession>
<evidence type="ECO:0000256" key="4">
    <source>
        <dbReference type="ARBA" id="ARBA00022741"/>
    </source>
</evidence>
<dbReference type="GO" id="GO:0006270">
    <property type="term" value="P:DNA replication initiation"/>
    <property type="evidence" value="ECO:0007669"/>
    <property type="project" value="TreeGrafter"/>
</dbReference>
<comment type="function">
    <text evidence="12">Initiates the restart of stalled replication forks, which reloads the replicative helicase on sites other than the origin of replication. Recognizes and binds to abandoned replication forks and remodels them to uncover a helicase loading site. Promotes assembly of the primosome at these replication forks.</text>
</comment>
<evidence type="ECO:0000256" key="11">
    <source>
        <dbReference type="ARBA" id="ARBA00048988"/>
    </source>
</evidence>
<dbReference type="GO" id="GO:1990077">
    <property type="term" value="C:primosome complex"/>
    <property type="evidence" value="ECO:0007669"/>
    <property type="project" value="UniProtKB-UniRule"/>
</dbReference>
<keyword evidence="3 12" id="KW-0479">Metal-binding</keyword>
<keyword evidence="8 12" id="KW-0067">ATP-binding</keyword>
<dbReference type="SMART" id="SM00487">
    <property type="entry name" value="DEXDc"/>
    <property type="match status" value="1"/>
</dbReference>
<dbReference type="GO" id="GO:0016887">
    <property type="term" value="F:ATP hydrolysis activity"/>
    <property type="evidence" value="ECO:0007669"/>
    <property type="project" value="RHEA"/>
</dbReference>
<dbReference type="GO" id="GO:0043138">
    <property type="term" value="F:3'-5' DNA helicase activity"/>
    <property type="evidence" value="ECO:0007669"/>
    <property type="project" value="UniProtKB-EC"/>
</dbReference>